<name>A0A0G4EMX2_VITBC</name>
<dbReference type="InParanoid" id="A0A0G4EMX2"/>
<reference evidence="2 3" key="1">
    <citation type="submission" date="2014-11" db="EMBL/GenBank/DDBJ databases">
        <authorList>
            <person name="Zhu J."/>
            <person name="Qi W."/>
            <person name="Song R."/>
        </authorList>
    </citation>
    <scope>NUCLEOTIDE SEQUENCE [LARGE SCALE GENOMIC DNA]</scope>
</reference>
<dbReference type="EMBL" id="CDMY01000264">
    <property type="protein sequence ID" value="CEL98164.1"/>
    <property type="molecule type" value="Genomic_DNA"/>
</dbReference>
<keyword evidence="3" id="KW-1185">Reference proteome</keyword>
<evidence type="ECO:0000313" key="3">
    <source>
        <dbReference type="Proteomes" id="UP000041254"/>
    </source>
</evidence>
<dbReference type="AlphaFoldDB" id="A0A0G4EMX2"/>
<feature type="compositionally biased region" description="Low complexity" evidence="1">
    <location>
        <begin position="242"/>
        <end position="265"/>
    </location>
</feature>
<dbReference type="Proteomes" id="UP000041254">
    <property type="component" value="Unassembled WGS sequence"/>
</dbReference>
<accession>A0A0G4EMX2</accession>
<evidence type="ECO:0000256" key="1">
    <source>
        <dbReference type="SAM" id="MobiDB-lite"/>
    </source>
</evidence>
<gene>
    <name evidence="2" type="ORF">Vbra_5143</name>
</gene>
<feature type="region of interest" description="Disordered" evidence="1">
    <location>
        <begin position="242"/>
        <end position="274"/>
    </location>
</feature>
<sequence>MGGHQLEPKEVLAEQLPVVSLDALLHLRGERPHPEWSRLWGLDLSLIDKSVFTDVNCIGFIPPAVFSPALVWGETDTLFQAYRAFGHLKPLACRGVLKVVKSGYGMTVTAGLYDKHRLELACEIAQEVTDIEESDRDRDVNDYERPASMRWDVMVMGASEWTLRGSGMYSHKVFTCMIPSDCMKAEVALRWPHPVPFERENRVISDWVEVDMPNADESNDETKGDPDRVEAVVAAWSGTSSKTTAKVTASTNQQASASAAQASTKTSDKSKHPYPYSMSVVNGPVGKLEPQVASIRQGVYRGLDARVAGGDQSSIALSVTFPSLAKAMDRIMGKLEDDADGNVVRVLVTNMTDTTIPACKPIELEDGSTIRPVYLLEILADLSFGLFPRLAHDPPIKWERLTLEKFGWACVASLLTANRNNDQSWDALFALGKEVSSRQEAYA</sequence>
<organism evidence="2 3">
    <name type="scientific">Vitrella brassicaformis (strain CCMP3155)</name>
    <dbReference type="NCBI Taxonomy" id="1169540"/>
    <lineage>
        <taxon>Eukaryota</taxon>
        <taxon>Sar</taxon>
        <taxon>Alveolata</taxon>
        <taxon>Colpodellida</taxon>
        <taxon>Vitrellaceae</taxon>
        <taxon>Vitrella</taxon>
    </lineage>
</organism>
<dbReference type="VEuPathDB" id="CryptoDB:Vbra_5143"/>
<protein>
    <submittedName>
        <fullName evidence="2">Uncharacterized protein</fullName>
    </submittedName>
</protein>
<evidence type="ECO:0000313" key="2">
    <source>
        <dbReference type="EMBL" id="CEL98164.1"/>
    </source>
</evidence>
<proteinExistence type="predicted"/>